<feature type="domain" description="YknX-like C-terminal permuted SH3-like" evidence="4">
    <location>
        <begin position="274"/>
        <end position="341"/>
    </location>
</feature>
<dbReference type="InterPro" id="IPR058637">
    <property type="entry name" value="YknX-like_C"/>
</dbReference>
<dbReference type="GO" id="GO:1990281">
    <property type="term" value="C:efflux pump complex"/>
    <property type="evidence" value="ECO:0007669"/>
    <property type="project" value="TreeGrafter"/>
</dbReference>
<evidence type="ECO:0000256" key="1">
    <source>
        <dbReference type="ARBA" id="ARBA00009477"/>
    </source>
</evidence>
<dbReference type="PANTHER" id="PTHR30469">
    <property type="entry name" value="MULTIDRUG RESISTANCE PROTEIN MDTA"/>
    <property type="match status" value="1"/>
</dbReference>
<dbReference type="Gene3D" id="2.40.30.170">
    <property type="match status" value="1"/>
</dbReference>
<dbReference type="Pfam" id="PF25989">
    <property type="entry name" value="YknX_C"/>
    <property type="match status" value="1"/>
</dbReference>
<evidence type="ECO:0000313" key="6">
    <source>
        <dbReference type="Proteomes" id="UP000184509"/>
    </source>
</evidence>
<evidence type="ECO:0000259" key="3">
    <source>
        <dbReference type="Pfam" id="PF25973"/>
    </source>
</evidence>
<evidence type="ECO:0000313" key="5">
    <source>
        <dbReference type="EMBL" id="SHE42823.1"/>
    </source>
</evidence>
<evidence type="ECO:0000259" key="2">
    <source>
        <dbReference type="Pfam" id="PF25954"/>
    </source>
</evidence>
<dbReference type="Gene3D" id="2.40.420.20">
    <property type="match status" value="1"/>
</dbReference>
<dbReference type="RefSeq" id="WP_073398770.1">
    <property type="nucleotide sequence ID" value="NZ_FQTV01000001.1"/>
</dbReference>
<comment type="similarity">
    <text evidence="1">Belongs to the membrane fusion protein (MFP) (TC 8.A.1) family.</text>
</comment>
<dbReference type="Pfam" id="PF25973">
    <property type="entry name" value="BSH_CzcB"/>
    <property type="match status" value="1"/>
</dbReference>
<dbReference type="GO" id="GO:0015562">
    <property type="term" value="F:efflux transmembrane transporter activity"/>
    <property type="evidence" value="ECO:0007669"/>
    <property type="project" value="TreeGrafter"/>
</dbReference>
<dbReference type="SUPFAM" id="SSF111369">
    <property type="entry name" value="HlyD-like secretion proteins"/>
    <property type="match status" value="1"/>
</dbReference>
<keyword evidence="6" id="KW-1185">Reference proteome</keyword>
<name>A0A1M4TEF0_9BACE</name>
<dbReference type="NCBIfam" id="TIGR01730">
    <property type="entry name" value="RND_mfp"/>
    <property type="match status" value="1"/>
</dbReference>
<feature type="domain" description="CzcB-like barrel-sandwich hybrid" evidence="3">
    <location>
        <begin position="65"/>
        <end position="175"/>
    </location>
</feature>
<gene>
    <name evidence="5" type="ORF">SAMN05444405_101348</name>
</gene>
<dbReference type="Proteomes" id="UP000184509">
    <property type="component" value="Unassembled WGS sequence"/>
</dbReference>
<dbReference type="InterPro" id="IPR058647">
    <property type="entry name" value="BSH_CzcB-like"/>
</dbReference>
<proteinExistence type="inferred from homology"/>
<dbReference type="STRING" id="1297750.SAMN05444405_101348"/>
<reference evidence="5 6" key="1">
    <citation type="submission" date="2016-11" db="EMBL/GenBank/DDBJ databases">
        <authorList>
            <person name="Jaros S."/>
            <person name="Januszkiewicz K."/>
            <person name="Wedrychowicz H."/>
        </authorList>
    </citation>
    <scope>NUCLEOTIDE SEQUENCE [LARGE SCALE GENOMIC DNA]</scope>
    <source>
        <strain evidence="5 6">DSM 26991</strain>
    </source>
</reference>
<evidence type="ECO:0000259" key="4">
    <source>
        <dbReference type="Pfam" id="PF25989"/>
    </source>
</evidence>
<dbReference type="AlphaFoldDB" id="A0A1M4TEF0"/>
<dbReference type="EMBL" id="FQTV01000001">
    <property type="protein sequence ID" value="SHE42823.1"/>
    <property type="molecule type" value="Genomic_DNA"/>
</dbReference>
<organism evidence="5 6">
    <name type="scientific">Bacteroides luti</name>
    <dbReference type="NCBI Taxonomy" id="1297750"/>
    <lineage>
        <taxon>Bacteria</taxon>
        <taxon>Pseudomonadati</taxon>
        <taxon>Bacteroidota</taxon>
        <taxon>Bacteroidia</taxon>
        <taxon>Bacteroidales</taxon>
        <taxon>Bacteroidaceae</taxon>
        <taxon>Bacteroides</taxon>
    </lineage>
</organism>
<dbReference type="OrthoDB" id="9798190at2"/>
<dbReference type="InterPro" id="IPR006143">
    <property type="entry name" value="RND_pump_MFP"/>
</dbReference>
<accession>A0A1M4TEF0</accession>
<sequence length="342" mass="36813">MKKREQVYALALLFLVVSCKGKKEEATADEAIPVKVETVSTTTATGEHNYVGTVEENTGSSLSFSVMGTVEKVLVTEGQSVSKGQLLAVLNKATLMNTYNAAHSSLKQAQDAYKRLTQLHESGSLPEIKYVEIQTQLQQAEAAESIAKKNLRDCNLYAPFSGVIARKSIDPGMNVVPGFESIKLVTIDKVNVKVSVPENEIARVKKGATAQVDVAALDHKSFEGKIDEKGVIANPLSHTYEVKVKLNNPHRELMPGMVCEVYISSSDQQQGGILVPNSAIQILDSGERFVWLAKNGKATRKIVGTGALTNQGVVVTSGLSSGDQVIIEGNQKVSEGMKITVK</sequence>
<feature type="domain" description="CusB-like beta-barrel" evidence="2">
    <location>
        <begin position="192"/>
        <end position="265"/>
    </location>
</feature>
<dbReference type="PROSITE" id="PS51257">
    <property type="entry name" value="PROKAR_LIPOPROTEIN"/>
    <property type="match status" value="1"/>
</dbReference>
<dbReference type="InterPro" id="IPR058792">
    <property type="entry name" value="Beta-barrel_RND_2"/>
</dbReference>
<protein>
    <submittedName>
        <fullName evidence="5">RND family efflux transporter, MFP subunit</fullName>
    </submittedName>
</protein>
<dbReference type="Pfam" id="PF25954">
    <property type="entry name" value="Beta-barrel_RND_2"/>
    <property type="match status" value="1"/>
</dbReference>
<dbReference type="Gene3D" id="2.40.50.100">
    <property type="match status" value="1"/>
</dbReference>